<reference evidence="2 4" key="1">
    <citation type="submission" date="2015-12" db="EMBL/GenBank/DDBJ databases">
        <title>Amycolatopsis regifaucium genome sequencing and assembly.</title>
        <authorList>
            <person name="Mayilraj S."/>
        </authorList>
    </citation>
    <scope>NUCLEOTIDE SEQUENCE [LARGE SCALE GENOMIC DNA]</scope>
    <source>
        <strain evidence="2 4">GY080</strain>
    </source>
</reference>
<dbReference type="OrthoDB" id="3637909at2"/>
<gene>
    <name evidence="3" type="ORF">ATP06_0223010</name>
    <name evidence="2" type="ORF">AVL48_07985</name>
</gene>
<comment type="caution">
    <text evidence="2">The sequence shown here is derived from an EMBL/GenBank/DDBJ whole genome shotgun (WGS) entry which is preliminary data.</text>
</comment>
<evidence type="ECO:0000313" key="3">
    <source>
        <dbReference type="EMBL" id="OKA06037.1"/>
    </source>
</evidence>
<keyword evidence="5" id="KW-1185">Reference proteome</keyword>
<dbReference type="AlphaFoldDB" id="A0A154MDL1"/>
<evidence type="ECO:0000313" key="5">
    <source>
        <dbReference type="Proteomes" id="UP000186883"/>
    </source>
</evidence>
<reference evidence="3 5" key="2">
    <citation type="submission" date="2016-11" db="EMBL/GenBank/DDBJ databases">
        <title>Genome sequencing of Amycolatopsis regifaucium.</title>
        <authorList>
            <person name="Mayilraj S."/>
            <person name="Kaur N."/>
        </authorList>
    </citation>
    <scope>NUCLEOTIDE SEQUENCE [LARGE SCALE GENOMIC DNA]</scope>
    <source>
        <strain evidence="3 5">GY080</strain>
    </source>
</reference>
<dbReference type="EMBL" id="LOBU02000015">
    <property type="protein sequence ID" value="OKA06037.1"/>
    <property type="molecule type" value="Genomic_DNA"/>
</dbReference>
<protein>
    <submittedName>
        <fullName evidence="2">Uncharacterized protein</fullName>
    </submittedName>
</protein>
<evidence type="ECO:0000313" key="4">
    <source>
        <dbReference type="Proteomes" id="UP000076321"/>
    </source>
</evidence>
<accession>A0A154MDL1</accession>
<dbReference type="EMBL" id="LQCI01000034">
    <property type="protein sequence ID" value="KZB82566.1"/>
    <property type="molecule type" value="Genomic_DNA"/>
</dbReference>
<dbReference type="RefSeq" id="WP_061980583.1">
    <property type="nucleotide sequence ID" value="NZ_FOPQ01000001.1"/>
</dbReference>
<feature type="signal peptide" evidence="1">
    <location>
        <begin position="1"/>
        <end position="27"/>
    </location>
</feature>
<sequence>MKSLVHASTALSVLALGFAGFAGTASAAPATPFEVCSPLGCAVQSVRGTVEKAGGQTRVSATVTDSSPASKLTAQFVLSGPSTEGHQVVADNETKRVVFTGRTLATKLTVTACGGGGCNTKSIPL</sequence>
<dbReference type="Proteomes" id="UP000186883">
    <property type="component" value="Unassembled WGS sequence"/>
</dbReference>
<proteinExistence type="predicted"/>
<feature type="chain" id="PRO_5010636991" evidence="1">
    <location>
        <begin position="28"/>
        <end position="125"/>
    </location>
</feature>
<organism evidence="2 4">
    <name type="scientific">Amycolatopsis regifaucium</name>
    <dbReference type="NCBI Taxonomy" id="546365"/>
    <lineage>
        <taxon>Bacteria</taxon>
        <taxon>Bacillati</taxon>
        <taxon>Actinomycetota</taxon>
        <taxon>Actinomycetes</taxon>
        <taxon>Pseudonocardiales</taxon>
        <taxon>Pseudonocardiaceae</taxon>
        <taxon>Amycolatopsis</taxon>
    </lineage>
</organism>
<keyword evidence="1" id="KW-0732">Signal</keyword>
<evidence type="ECO:0000256" key="1">
    <source>
        <dbReference type="SAM" id="SignalP"/>
    </source>
</evidence>
<evidence type="ECO:0000313" key="2">
    <source>
        <dbReference type="EMBL" id="KZB82566.1"/>
    </source>
</evidence>
<name>A0A154MDL1_9PSEU</name>
<dbReference type="Proteomes" id="UP000076321">
    <property type="component" value="Unassembled WGS sequence"/>
</dbReference>